<dbReference type="Gene3D" id="1.10.8.60">
    <property type="match status" value="1"/>
</dbReference>
<dbReference type="EMBL" id="PIPM01000001">
    <property type="protein sequence ID" value="RUO36492.1"/>
    <property type="molecule type" value="Genomic_DNA"/>
</dbReference>
<dbReference type="InterPro" id="IPR014721">
    <property type="entry name" value="Ribsml_uS5_D2-typ_fold_subgr"/>
</dbReference>
<dbReference type="InterPro" id="IPR027065">
    <property type="entry name" value="Lon_Prtase"/>
</dbReference>
<dbReference type="InterPro" id="IPR046843">
    <property type="entry name" value="LonB_AAA-LID"/>
</dbReference>
<dbReference type="GO" id="GO:0006508">
    <property type="term" value="P:proteolysis"/>
    <property type="evidence" value="ECO:0007669"/>
    <property type="project" value="UniProtKB-KW"/>
</dbReference>
<keyword evidence="1 2" id="KW-0645">Protease</keyword>
<evidence type="ECO:0000259" key="3">
    <source>
        <dbReference type="PROSITE" id="PS51786"/>
    </source>
</evidence>
<dbReference type="Gene3D" id="3.30.230.10">
    <property type="match status" value="1"/>
</dbReference>
<dbReference type="GO" id="GO:0004176">
    <property type="term" value="F:ATP-dependent peptidase activity"/>
    <property type="evidence" value="ECO:0007669"/>
    <property type="project" value="UniProtKB-UniRule"/>
</dbReference>
<evidence type="ECO:0000313" key="5">
    <source>
        <dbReference type="Proteomes" id="UP000288405"/>
    </source>
</evidence>
<keyword evidence="2" id="KW-0720">Serine protease</keyword>
<dbReference type="PRINTS" id="PR00830">
    <property type="entry name" value="ENDOLAPTASE"/>
</dbReference>
<dbReference type="SUPFAM" id="SSF54211">
    <property type="entry name" value="Ribosomal protein S5 domain 2-like"/>
    <property type="match status" value="1"/>
</dbReference>
<dbReference type="PANTHER" id="PTHR10046">
    <property type="entry name" value="ATP DEPENDENT LON PROTEASE FAMILY MEMBER"/>
    <property type="match status" value="1"/>
</dbReference>
<gene>
    <name evidence="4" type="ORF">CWE11_01370</name>
</gene>
<dbReference type="InterPro" id="IPR027417">
    <property type="entry name" value="P-loop_NTPase"/>
</dbReference>
<comment type="similarity">
    <text evidence="2">Belongs to the peptidase S16 family.</text>
</comment>
<dbReference type="GO" id="GO:0004252">
    <property type="term" value="F:serine-type endopeptidase activity"/>
    <property type="evidence" value="ECO:0007669"/>
    <property type="project" value="UniProtKB-UniRule"/>
</dbReference>
<evidence type="ECO:0000256" key="1">
    <source>
        <dbReference type="ARBA" id="ARBA00022670"/>
    </source>
</evidence>
<dbReference type="InterPro" id="IPR046844">
    <property type="entry name" value="Lon-like_helical"/>
</dbReference>
<dbReference type="Pfam" id="PF20436">
    <property type="entry name" value="LonB_AAA-LID"/>
    <property type="match status" value="1"/>
</dbReference>
<dbReference type="InterPro" id="IPR008269">
    <property type="entry name" value="Lon_proteolytic"/>
</dbReference>
<proteinExistence type="inferred from homology"/>
<keyword evidence="2" id="KW-0378">Hydrolase</keyword>
<dbReference type="Gene3D" id="3.40.50.300">
    <property type="entry name" value="P-loop containing nucleotide triphosphate hydrolases"/>
    <property type="match status" value="1"/>
</dbReference>
<dbReference type="Pfam" id="PF13654">
    <property type="entry name" value="AAA_32"/>
    <property type="match status" value="1"/>
</dbReference>
<evidence type="ECO:0000256" key="2">
    <source>
        <dbReference type="PROSITE-ProRule" id="PRU01122"/>
    </source>
</evidence>
<feature type="domain" description="Lon proteolytic" evidence="3">
    <location>
        <begin position="433"/>
        <end position="628"/>
    </location>
</feature>
<protein>
    <recommendedName>
        <fullName evidence="2">endopeptidase La</fullName>
        <ecNumber evidence="2">3.4.21.53</ecNumber>
    </recommendedName>
</protein>
<comment type="caution">
    <text evidence="4">The sequence shown here is derived from an EMBL/GenBank/DDBJ whole genome shotgun (WGS) entry which is preliminary data.</text>
</comment>
<organism evidence="4 5">
    <name type="scientific">Aliidiomarina sanyensis</name>
    <dbReference type="NCBI Taxonomy" id="1249555"/>
    <lineage>
        <taxon>Bacteria</taxon>
        <taxon>Pseudomonadati</taxon>
        <taxon>Pseudomonadota</taxon>
        <taxon>Gammaproteobacteria</taxon>
        <taxon>Alteromonadales</taxon>
        <taxon>Idiomarinaceae</taxon>
        <taxon>Aliidiomarina</taxon>
    </lineage>
</organism>
<dbReference type="Pfam" id="PF05362">
    <property type="entry name" value="Lon_C"/>
    <property type="match status" value="1"/>
</dbReference>
<dbReference type="InterPro" id="IPR020568">
    <property type="entry name" value="Ribosomal_Su5_D2-typ_SF"/>
</dbReference>
<accession>A0A432WRQ5</accession>
<dbReference type="RefSeq" id="WP_126775806.1">
    <property type="nucleotide sequence ID" value="NZ_PIPM01000001.1"/>
</dbReference>
<name>A0A432WRQ5_9GAMM</name>
<reference evidence="4 5" key="1">
    <citation type="journal article" date="2011" name="Front. Microbiol.">
        <title>Genomic signatures of strain selection and enhancement in Bacillus atrophaeus var. globigii, a historical biowarfare simulant.</title>
        <authorList>
            <person name="Gibbons H.S."/>
            <person name="Broomall S.M."/>
            <person name="McNew L.A."/>
            <person name="Daligault H."/>
            <person name="Chapman C."/>
            <person name="Bruce D."/>
            <person name="Karavis M."/>
            <person name="Krepps M."/>
            <person name="McGregor P.A."/>
            <person name="Hong C."/>
            <person name="Park K.H."/>
            <person name="Akmal A."/>
            <person name="Feldman A."/>
            <person name="Lin J.S."/>
            <person name="Chang W.E."/>
            <person name="Higgs B.W."/>
            <person name="Demirev P."/>
            <person name="Lindquist J."/>
            <person name="Liem A."/>
            <person name="Fochler E."/>
            <person name="Read T.D."/>
            <person name="Tapia R."/>
            <person name="Johnson S."/>
            <person name="Bishop-Lilly K.A."/>
            <person name="Detter C."/>
            <person name="Han C."/>
            <person name="Sozhamannan S."/>
            <person name="Rosenzweig C.N."/>
            <person name="Skowronski E.W."/>
        </authorList>
    </citation>
    <scope>NUCLEOTIDE SEQUENCE [LARGE SCALE GENOMIC DNA]</scope>
    <source>
        <strain evidence="4 5">GYP-17</strain>
    </source>
</reference>
<dbReference type="Pfam" id="PF20437">
    <property type="entry name" value="LonC_helical"/>
    <property type="match status" value="1"/>
</dbReference>
<sequence length="671" mass="74318">MSESKPASADYSRHQATHLLLPPTQLKSDAGAWLRDMITEAPADPLVGQSRAIRAVEQAQATRSAFSHAFLSVPAGMITADIIHALAERQEWSSADMLDWVYLANPEDERAPLCVSLPAGSAEQALVDLWNYLETPTTERESVRESLTARYNSVAYRHYLELIAEKQFDDIPGSELASVIVSHKKAEPWVYCDRVTQSSLFGDIRVQNVEGQLNTELHLIRPGALLKANGGTLVINANELLTQGELWSFLKHVLRTGWFTWQQPLSAATGAAALLHYEPEPIPIHVKVLLVGSRDLFAQLRELDREFDNFFPYFAEFCSFFPVHQHGAAPYSAFIRYIESKARCVPLTQDAMLALLNQSAEMTEHQNELSLDAIALIQLLEEADVYARKAGVHSIDAEFIEQAIEAREYRERLLAELNWQAILERQITIDTEGEVVGQINGLTVVSMAGVEFGEPSRITATVHYGDGDIIDIERKSELSGNIHTKGIMILTAYLANLFARQEPMPLSATVVFEQSYHEVDGDSASLAELCCLISALSDTAIDQSIAVTGAIDQFGNVQAIGGINEKIHGYFEICKLRGLTGRHAVIVPKSNVVNLHLRSDVQAAVAAGQFSVYAVNHATEAFELLMGTPCGDAGTEASDTLFGRIYHRLQDTLAQQHPSRPSWWRRLFERS</sequence>
<feature type="active site" evidence="2">
    <location>
        <position position="523"/>
    </location>
</feature>
<dbReference type="EC" id="3.4.21.53" evidence="2"/>
<evidence type="ECO:0000313" key="4">
    <source>
        <dbReference type="EMBL" id="RUO36492.1"/>
    </source>
</evidence>
<dbReference type="OrthoDB" id="9758568at2"/>
<keyword evidence="5" id="KW-1185">Reference proteome</keyword>
<feature type="active site" evidence="2">
    <location>
        <position position="566"/>
    </location>
</feature>
<dbReference type="AlphaFoldDB" id="A0A432WRQ5"/>
<dbReference type="PROSITE" id="PS51786">
    <property type="entry name" value="LON_PROTEOLYTIC"/>
    <property type="match status" value="1"/>
</dbReference>
<dbReference type="GO" id="GO:0030163">
    <property type="term" value="P:protein catabolic process"/>
    <property type="evidence" value="ECO:0007669"/>
    <property type="project" value="InterPro"/>
</dbReference>
<dbReference type="GO" id="GO:0005524">
    <property type="term" value="F:ATP binding"/>
    <property type="evidence" value="ECO:0007669"/>
    <property type="project" value="InterPro"/>
</dbReference>
<dbReference type="InterPro" id="IPR041699">
    <property type="entry name" value="AAA_32"/>
</dbReference>
<comment type="catalytic activity">
    <reaction evidence="2">
        <text>Hydrolysis of proteins in presence of ATP.</text>
        <dbReference type="EC" id="3.4.21.53"/>
    </reaction>
</comment>
<dbReference type="Proteomes" id="UP000288405">
    <property type="component" value="Unassembled WGS sequence"/>
</dbReference>